<dbReference type="Proteomes" id="UP001201985">
    <property type="component" value="Unassembled WGS sequence"/>
</dbReference>
<dbReference type="PANTHER" id="PTHR33546:SF1">
    <property type="entry name" value="LARGE, MULTIFUNCTIONAL SECRETED PROTEIN"/>
    <property type="match status" value="1"/>
</dbReference>
<reference evidence="3 4" key="1">
    <citation type="submission" date="2022-03" db="EMBL/GenBank/DDBJ databases">
        <title>Complete genome analysis of Roseomonas KG 17.1 : a prolific producer of plant growth promoters.</title>
        <authorList>
            <person name="Saadouli I."/>
            <person name="Najjari A."/>
            <person name="Mosbah A."/>
            <person name="Ouzari H.I."/>
        </authorList>
    </citation>
    <scope>NUCLEOTIDE SEQUENCE [LARGE SCALE GENOMIC DNA]</scope>
    <source>
        <strain evidence="3 4">KG17-1</strain>
    </source>
</reference>
<evidence type="ECO:0000313" key="3">
    <source>
        <dbReference type="EMBL" id="MCI0755891.1"/>
    </source>
</evidence>
<dbReference type="Gene3D" id="2.120.10.30">
    <property type="entry name" value="TolB, C-terminal domain"/>
    <property type="match status" value="1"/>
</dbReference>
<sequence>MMRAVLLMSVAVLALSGCDGEGNPDPQQRGPNPELSEPRRGLLPDMTIPRPTTWGDDRPSVPQGYTIQAIATDLRIPRQTLILPNGDILVTEGTGGQGAPRLNPKAFIAGVIKGWGKTSVPGGNRLTLLRDADGDGTYESRGIFAENLNGPYGLALVNGSLYVANQDALVRFDYREGQTEASGPPVHVADLPSAINHHWTKAMTASADGRFLYVGIGSNSNITERGMEAEVGRAMVWQIDPQTGAHRPYATGLRNPTALTIQPGTGQLWAVVNERDEIGPDLVPDYLTSVREGGFYGWPYSYWGQNVDTRVRPQDPEKVATAIRPDYSLGAHVAALGVAFSNPAMGDAFADGIFVGEHGSWNREQPTGYRVVFVPFRDGRPSGTPVDFVSGFLNGEGQARGRPVGVSVDPRGALIVADDLSNTVWRITANQPQPAAASLSSGGENLQIR</sequence>
<feature type="region of interest" description="Disordered" evidence="1">
    <location>
        <begin position="18"/>
        <end position="61"/>
    </location>
</feature>
<evidence type="ECO:0000259" key="2">
    <source>
        <dbReference type="Pfam" id="PF22807"/>
    </source>
</evidence>
<dbReference type="EMBL" id="JALBUU010000079">
    <property type="protein sequence ID" value="MCI0755891.1"/>
    <property type="molecule type" value="Genomic_DNA"/>
</dbReference>
<dbReference type="Pfam" id="PF22807">
    <property type="entry name" value="TrAA12"/>
    <property type="match status" value="2"/>
</dbReference>
<gene>
    <name evidence="3" type="ORF">MON41_19690</name>
</gene>
<comment type="caution">
    <text evidence="3">The sequence shown here is derived from an EMBL/GenBank/DDBJ whole genome shotgun (WGS) entry which is preliminary data.</text>
</comment>
<dbReference type="InterPro" id="IPR011042">
    <property type="entry name" value="6-blade_b-propeller_TolB-like"/>
</dbReference>
<feature type="domain" description="Pyrroloquinoline quinone-dependent pyranose dehydrogenase beta-propeller" evidence="2">
    <location>
        <begin position="321"/>
        <end position="428"/>
    </location>
</feature>
<dbReference type="PANTHER" id="PTHR33546">
    <property type="entry name" value="LARGE, MULTIFUNCTIONAL SECRETED PROTEIN-RELATED"/>
    <property type="match status" value="1"/>
</dbReference>
<evidence type="ECO:0000256" key="1">
    <source>
        <dbReference type="SAM" id="MobiDB-lite"/>
    </source>
</evidence>
<feature type="domain" description="Pyrroloquinoline quinone-dependent pyranose dehydrogenase beta-propeller" evidence="2">
    <location>
        <begin position="145"/>
        <end position="278"/>
    </location>
</feature>
<dbReference type="InterPro" id="IPR011041">
    <property type="entry name" value="Quinoprot_gluc/sorb_DH_b-prop"/>
</dbReference>
<proteinExistence type="predicted"/>
<protein>
    <submittedName>
        <fullName evidence="3">Sorbosone dehydrogenase family protein</fullName>
    </submittedName>
</protein>
<dbReference type="PROSITE" id="PS51257">
    <property type="entry name" value="PROKAR_LIPOPROTEIN"/>
    <property type="match status" value="1"/>
</dbReference>
<organism evidence="3 4">
    <name type="scientific">Teichococcus vastitatis</name>
    <dbReference type="NCBI Taxonomy" id="2307076"/>
    <lineage>
        <taxon>Bacteria</taxon>
        <taxon>Pseudomonadati</taxon>
        <taxon>Pseudomonadota</taxon>
        <taxon>Alphaproteobacteria</taxon>
        <taxon>Acetobacterales</taxon>
        <taxon>Roseomonadaceae</taxon>
        <taxon>Roseomonas</taxon>
    </lineage>
</organism>
<evidence type="ECO:0000313" key="4">
    <source>
        <dbReference type="Proteomes" id="UP001201985"/>
    </source>
</evidence>
<accession>A0ABS9W9G8</accession>
<dbReference type="RefSeq" id="WP_241793693.1">
    <property type="nucleotide sequence ID" value="NZ_JALBUU010000079.1"/>
</dbReference>
<dbReference type="SUPFAM" id="SSF50952">
    <property type="entry name" value="Soluble quinoprotein glucose dehydrogenase"/>
    <property type="match status" value="1"/>
</dbReference>
<dbReference type="InterPro" id="IPR054539">
    <property type="entry name" value="Beta-prop_PDH"/>
</dbReference>
<keyword evidence="4" id="KW-1185">Reference proteome</keyword>
<name>A0ABS9W9G8_9PROT</name>